<organism evidence="1 2">
    <name type="scientific">Paenibacillus phyllosphaerae</name>
    <dbReference type="NCBI Taxonomy" id="274593"/>
    <lineage>
        <taxon>Bacteria</taxon>
        <taxon>Bacillati</taxon>
        <taxon>Bacillota</taxon>
        <taxon>Bacilli</taxon>
        <taxon>Bacillales</taxon>
        <taxon>Paenibacillaceae</taxon>
        <taxon>Paenibacillus</taxon>
    </lineage>
</organism>
<proteinExistence type="predicted"/>
<dbReference type="AlphaFoldDB" id="A0A7W5B399"/>
<gene>
    <name evidence="1" type="ORF">FHS18_005745</name>
</gene>
<dbReference type="EMBL" id="JACHXK010000020">
    <property type="protein sequence ID" value="MBB3113632.1"/>
    <property type="molecule type" value="Genomic_DNA"/>
</dbReference>
<accession>A0A7W5B399</accession>
<evidence type="ECO:0000313" key="1">
    <source>
        <dbReference type="EMBL" id="MBB3113632.1"/>
    </source>
</evidence>
<name>A0A7W5B399_9BACL</name>
<dbReference type="RefSeq" id="WP_183603704.1">
    <property type="nucleotide sequence ID" value="NZ_JACHXK010000020.1"/>
</dbReference>
<evidence type="ECO:0008006" key="3">
    <source>
        <dbReference type="Google" id="ProtNLM"/>
    </source>
</evidence>
<sequence>MQHLVTEMIEHMSRSQEQMVRVLEAKRHVAVRMSQMVNALPSEYPDFDGMGGLMQNSQAVTQNVIGYLNTLAELQETLAVTIGSIMKEMDSGEQEEE</sequence>
<reference evidence="1 2" key="1">
    <citation type="submission" date="2020-08" db="EMBL/GenBank/DDBJ databases">
        <title>Genomic Encyclopedia of Type Strains, Phase III (KMG-III): the genomes of soil and plant-associated and newly described type strains.</title>
        <authorList>
            <person name="Whitman W."/>
        </authorList>
    </citation>
    <scope>NUCLEOTIDE SEQUENCE [LARGE SCALE GENOMIC DNA]</scope>
    <source>
        <strain evidence="1 2">CECT 5862</strain>
    </source>
</reference>
<keyword evidence="2" id="KW-1185">Reference proteome</keyword>
<dbReference type="Proteomes" id="UP000570361">
    <property type="component" value="Unassembled WGS sequence"/>
</dbReference>
<evidence type="ECO:0000313" key="2">
    <source>
        <dbReference type="Proteomes" id="UP000570361"/>
    </source>
</evidence>
<protein>
    <recommendedName>
        <fullName evidence="3">Nucleoside-diphosphate sugar epimerase</fullName>
    </recommendedName>
</protein>
<comment type="caution">
    <text evidence="1">The sequence shown here is derived from an EMBL/GenBank/DDBJ whole genome shotgun (WGS) entry which is preliminary data.</text>
</comment>